<dbReference type="SUPFAM" id="SSF53213">
    <property type="entry name" value="LigB-like"/>
    <property type="match status" value="1"/>
</dbReference>
<dbReference type="InterPro" id="IPR014436">
    <property type="entry name" value="Extradiol_dOase_DODA"/>
</dbReference>
<evidence type="ECO:0000313" key="8">
    <source>
        <dbReference type="Proteomes" id="UP000746471"/>
    </source>
</evidence>
<keyword evidence="7" id="KW-0223">Dioxygenase</keyword>
<evidence type="ECO:0000259" key="6">
    <source>
        <dbReference type="Pfam" id="PF02900"/>
    </source>
</evidence>
<comment type="cofactor">
    <cofactor evidence="1">
        <name>Zn(2+)</name>
        <dbReference type="ChEBI" id="CHEBI:29105"/>
    </cofactor>
</comment>
<evidence type="ECO:0000256" key="3">
    <source>
        <dbReference type="ARBA" id="ARBA00022723"/>
    </source>
</evidence>
<evidence type="ECO:0000313" key="7">
    <source>
        <dbReference type="EMBL" id="MBS7525064.1"/>
    </source>
</evidence>
<dbReference type="EC" id="1.13.11.29" evidence="7"/>
<comment type="caution">
    <text evidence="7">The sequence shown here is derived from an EMBL/GenBank/DDBJ whole genome shotgun (WGS) entry which is preliminary data.</text>
</comment>
<protein>
    <submittedName>
        <fullName evidence="7">4,5-DOPA dioxygenase extradiol</fullName>
        <ecNumber evidence="7">1.13.11.29</ecNumber>
    </submittedName>
</protein>
<dbReference type="GO" id="GO:0050297">
    <property type="term" value="F:stizolobate synthase activity"/>
    <property type="evidence" value="ECO:0007669"/>
    <property type="project" value="UniProtKB-EC"/>
</dbReference>
<feature type="domain" description="Extradiol ring-cleavage dioxygenase class III enzyme subunit B" evidence="6">
    <location>
        <begin position="22"/>
        <end position="252"/>
    </location>
</feature>
<dbReference type="PIRSF" id="PIRSF006157">
    <property type="entry name" value="Doxgns_DODA"/>
    <property type="match status" value="1"/>
</dbReference>
<accession>A0ABS5PL11</accession>
<name>A0ABS5PL11_9FIRM</name>
<evidence type="ECO:0000256" key="1">
    <source>
        <dbReference type="ARBA" id="ARBA00001947"/>
    </source>
</evidence>
<dbReference type="NCBIfam" id="NF007914">
    <property type="entry name" value="PRK10628.1"/>
    <property type="match status" value="1"/>
</dbReference>
<proteinExistence type="inferred from homology"/>
<keyword evidence="5 7" id="KW-0560">Oxidoreductase</keyword>
<gene>
    <name evidence="7" type="primary">ygiD</name>
    <name evidence="7" type="ORF">KHM83_00085</name>
</gene>
<comment type="similarity">
    <text evidence="2">Belongs to the DODA-type extradiol aromatic ring-opening dioxygenase family.</text>
</comment>
<dbReference type="InterPro" id="IPR004183">
    <property type="entry name" value="Xdiol_dOase_suB"/>
</dbReference>
<keyword evidence="3" id="KW-0479">Metal-binding</keyword>
<dbReference type="Pfam" id="PF02900">
    <property type="entry name" value="LigB"/>
    <property type="match status" value="1"/>
</dbReference>
<evidence type="ECO:0000256" key="5">
    <source>
        <dbReference type="ARBA" id="ARBA00023002"/>
    </source>
</evidence>
<dbReference type="RefSeq" id="WP_213234854.1">
    <property type="nucleotide sequence ID" value="NZ_JAHBCL010000001.1"/>
</dbReference>
<reference evidence="7 8" key="1">
    <citation type="submission" date="2021-05" db="EMBL/GenBank/DDBJ databases">
        <title>Fusibacter ferrireducens sp. nov., an anaerobic, sulfur- and Fe-reducing bacterium isolated from the mangrove sediment.</title>
        <authorList>
            <person name="Qiu D."/>
        </authorList>
    </citation>
    <scope>NUCLEOTIDE SEQUENCE [LARGE SCALE GENOMIC DNA]</scope>
    <source>
        <strain evidence="7 8">DSM 12116</strain>
    </source>
</reference>
<dbReference type="PANTHER" id="PTHR30096">
    <property type="entry name" value="4,5-DOPA DIOXYGENASE EXTRADIOL-LIKE PROTEIN"/>
    <property type="match status" value="1"/>
</dbReference>
<sequence length="256" mass="28784">MKQAVIFVGHGSPMNAIEQNAFTASWQTLGKAIKPKAILMVSAHWFTKGTWTQDEKQPKVINDMYGFPKPLYEVNYQVQGDLGLTNRVRQCLGSTVDINNSWGIDHGAWSVLVHMFPNRDVPVVQLSVDALKAPEAHFEIGRKLSVLRDEGYLIMGSGNIVHNLRKVDFHKENGEAWADAFDLKIRDAIVARDYDKCLNYRQFGDVAELAVPTTDHYDPLLYCLGASLESDTVEIFNEARVMGSLSMTSYIFRDKA</sequence>
<organism evidence="7 8">
    <name type="scientific">Fusibacter paucivorans</name>
    <dbReference type="NCBI Taxonomy" id="76009"/>
    <lineage>
        <taxon>Bacteria</taxon>
        <taxon>Bacillati</taxon>
        <taxon>Bacillota</taxon>
        <taxon>Clostridia</taxon>
        <taxon>Eubacteriales</taxon>
        <taxon>Eubacteriales Family XII. Incertae Sedis</taxon>
        <taxon>Fusibacter</taxon>
    </lineage>
</organism>
<dbReference type="Gene3D" id="3.40.830.10">
    <property type="entry name" value="LigB-like"/>
    <property type="match status" value="1"/>
</dbReference>
<keyword evidence="8" id="KW-1185">Reference proteome</keyword>
<evidence type="ECO:0000256" key="2">
    <source>
        <dbReference type="ARBA" id="ARBA00007581"/>
    </source>
</evidence>
<dbReference type="EMBL" id="JAHBCL010000001">
    <property type="protein sequence ID" value="MBS7525064.1"/>
    <property type="molecule type" value="Genomic_DNA"/>
</dbReference>
<dbReference type="Proteomes" id="UP000746471">
    <property type="component" value="Unassembled WGS sequence"/>
</dbReference>
<keyword evidence="4" id="KW-0862">Zinc</keyword>
<evidence type="ECO:0000256" key="4">
    <source>
        <dbReference type="ARBA" id="ARBA00022833"/>
    </source>
</evidence>
<dbReference type="CDD" id="cd07363">
    <property type="entry name" value="45_DOPA_Dioxygenase"/>
    <property type="match status" value="1"/>
</dbReference>
<dbReference type="PANTHER" id="PTHR30096:SF0">
    <property type="entry name" value="4,5-DOPA DIOXYGENASE EXTRADIOL-LIKE PROTEIN"/>
    <property type="match status" value="1"/>
</dbReference>